<dbReference type="InterPro" id="IPR008271">
    <property type="entry name" value="Ser/Thr_kinase_AS"/>
</dbReference>
<feature type="region of interest" description="Disordered" evidence="7">
    <location>
        <begin position="1"/>
        <end position="25"/>
    </location>
</feature>
<evidence type="ECO:0000313" key="10">
    <source>
        <dbReference type="Proteomes" id="UP000005801"/>
    </source>
</evidence>
<dbReference type="InterPro" id="IPR019734">
    <property type="entry name" value="TPR_rpt"/>
</dbReference>
<dbReference type="AlphaFoldDB" id="A6GDW6"/>
<dbReference type="GO" id="GO:0004672">
    <property type="term" value="F:protein kinase activity"/>
    <property type="evidence" value="ECO:0007669"/>
    <property type="project" value="InterPro"/>
</dbReference>
<proteinExistence type="predicted"/>
<dbReference type="SUPFAM" id="SSF56112">
    <property type="entry name" value="Protein kinase-like (PK-like)"/>
    <property type="match status" value="1"/>
</dbReference>
<protein>
    <submittedName>
        <fullName evidence="9">Serine/threonine kinase family protein</fullName>
    </submittedName>
</protein>
<evidence type="ECO:0000256" key="4">
    <source>
        <dbReference type="ARBA" id="ARBA00022840"/>
    </source>
</evidence>
<dbReference type="InterPro" id="IPR000719">
    <property type="entry name" value="Prot_kinase_dom"/>
</dbReference>
<keyword evidence="10" id="KW-1185">Reference proteome</keyword>
<dbReference type="Pfam" id="PF00069">
    <property type="entry name" value="Pkinase"/>
    <property type="match status" value="1"/>
</dbReference>
<feature type="repeat" description="TPR" evidence="5">
    <location>
        <begin position="822"/>
        <end position="855"/>
    </location>
</feature>
<feature type="repeat" description="TPR" evidence="5">
    <location>
        <begin position="780"/>
        <end position="813"/>
    </location>
</feature>
<dbReference type="eggNOG" id="COG0515">
    <property type="taxonomic scope" value="Bacteria"/>
</dbReference>
<dbReference type="STRING" id="391625.PPSIR1_25091"/>
<keyword evidence="2 6" id="KW-0547">Nucleotide-binding</keyword>
<dbReference type="InterPro" id="IPR011990">
    <property type="entry name" value="TPR-like_helical_dom_sf"/>
</dbReference>
<dbReference type="Proteomes" id="UP000005801">
    <property type="component" value="Unassembled WGS sequence"/>
</dbReference>
<keyword evidence="1" id="KW-0677">Repeat</keyword>
<evidence type="ECO:0000256" key="3">
    <source>
        <dbReference type="ARBA" id="ARBA00022803"/>
    </source>
</evidence>
<dbReference type="PROSITE" id="PS50011">
    <property type="entry name" value="PROTEIN_KINASE_DOM"/>
    <property type="match status" value="1"/>
</dbReference>
<feature type="binding site" evidence="6">
    <location>
        <position position="64"/>
    </location>
    <ligand>
        <name>ATP</name>
        <dbReference type="ChEBI" id="CHEBI:30616"/>
    </ligand>
</feature>
<name>A6GDW6_9BACT</name>
<dbReference type="InterPro" id="IPR011009">
    <property type="entry name" value="Kinase-like_dom_sf"/>
</dbReference>
<dbReference type="SMART" id="SM00028">
    <property type="entry name" value="TPR"/>
    <property type="match status" value="7"/>
</dbReference>
<dbReference type="InterPro" id="IPR017441">
    <property type="entry name" value="Protein_kinase_ATP_BS"/>
</dbReference>
<keyword evidence="9" id="KW-0418">Kinase</keyword>
<sequence length="1010" mass="107069">MESLVDTGGGGRTLGEGDVPSGRGRAQIGEQLGRYVVLRRLGAGAMGVVFAAYDPELDRKVAIKLLRSPDRSSVASARLQREAQALAKLDHPNVVAVHDVGVHLGQVFVGMEFVAGQTLSEWLDEAGPGPRPWRELTPVFLAAGRGLAAAHAAGLIHRDFKPDNVMLGADGRVRVMDFGLARAEEAADGESLDGEAAEPRARARARVGSASRRQALADTLGQASAPIREGSAGKQLLSSPLTRTGAMMGTPAYMSLEQFDGAEVDARSDQFSFCAALYEALYGERPFPGETLGQLLAALEEGRVRPAPRGAASPVPAWLRRVVVRGLAPEPENRWPSMDALLEALEGGRARRRRWRRGAAVGLCCALAVGLGYELRSPSGGPSCADMQDKLGGVWDPARSEAIASALEATGLPYAEETSARVRERLDDYAERWVAGRVEACESTARGEQSGVLLDLRMACLDDRLRDLEAVTEVLAHADATVVQGAVPAVAALPRPEDCADLEALRERAGIEVEADPHWAGAGHLGPGEIDAFEDALARVEALTHAGKYEAALAAADALAEDAAALEHEPALLRAWLVQGDLQQRTGAHARAEQTFERSYAAALRRGLLPEAAEAAGQLVWVVGHELARQDEGRGWAKHAEPLSRAANSEAARAAFCNRLGSVAFEQAEYGEAEALWEESRVHFEAIGGPEHPSVATALNNLGNVAFTQGDHGRARELWGRALAIREQSLGPSHPDVAASLNGLGLVAKAQGRYADARAYYERALAIEEGALGREHPGLATTLNSLGNLAFAEADYERARAHHARALSLTEASLGAEHPSVATALNNLGNAATELGDYAGARASFEGALAIYEASLGESHPVVAITLDNLGSVALALGEFEQARAHHERALAIGEAAMGEDHPDLAYSLTGLGQAKLGLGDADGAAEALERALMLRLREDATVEATELAKTRFALARALLGALPGEDWTYRWQRAVALADEARASYALAGPGSEQALDEVEAWLLEERPE</sequence>
<dbReference type="PROSITE" id="PS00107">
    <property type="entry name" value="PROTEIN_KINASE_ATP"/>
    <property type="match status" value="1"/>
</dbReference>
<dbReference type="Gene3D" id="1.25.40.10">
    <property type="entry name" value="Tetratricopeptide repeat domain"/>
    <property type="match status" value="2"/>
</dbReference>
<dbReference type="SUPFAM" id="SSF48452">
    <property type="entry name" value="TPR-like"/>
    <property type="match status" value="3"/>
</dbReference>
<feature type="domain" description="Protein kinase" evidence="8">
    <location>
        <begin position="35"/>
        <end position="346"/>
    </location>
</feature>
<evidence type="ECO:0000256" key="6">
    <source>
        <dbReference type="PROSITE-ProRule" id="PRU10141"/>
    </source>
</evidence>
<dbReference type="CDD" id="cd14014">
    <property type="entry name" value="STKc_PknB_like"/>
    <property type="match status" value="1"/>
</dbReference>
<organism evidence="9 10">
    <name type="scientific">Plesiocystis pacifica SIR-1</name>
    <dbReference type="NCBI Taxonomy" id="391625"/>
    <lineage>
        <taxon>Bacteria</taxon>
        <taxon>Pseudomonadati</taxon>
        <taxon>Myxococcota</taxon>
        <taxon>Polyangia</taxon>
        <taxon>Nannocystales</taxon>
        <taxon>Nannocystaceae</taxon>
        <taxon>Plesiocystis</taxon>
    </lineage>
</organism>
<evidence type="ECO:0000256" key="7">
    <source>
        <dbReference type="SAM" id="MobiDB-lite"/>
    </source>
</evidence>
<dbReference type="Gene3D" id="3.30.200.20">
    <property type="entry name" value="Phosphorylase Kinase, domain 1"/>
    <property type="match status" value="1"/>
</dbReference>
<comment type="caution">
    <text evidence="9">The sequence shown here is derived from an EMBL/GenBank/DDBJ whole genome shotgun (WGS) entry which is preliminary data.</text>
</comment>
<dbReference type="PROSITE" id="PS00108">
    <property type="entry name" value="PROTEIN_KINASE_ST"/>
    <property type="match status" value="1"/>
</dbReference>
<feature type="repeat" description="TPR" evidence="5">
    <location>
        <begin position="738"/>
        <end position="771"/>
    </location>
</feature>
<evidence type="ECO:0000256" key="5">
    <source>
        <dbReference type="PROSITE-ProRule" id="PRU00339"/>
    </source>
</evidence>
<dbReference type="Pfam" id="PF13424">
    <property type="entry name" value="TPR_12"/>
    <property type="match status" value="2"/>
</dbReference>
<dbReference type="PANTHER" id="PTHR45641:SF19">
    <property type="entry name" value="NEPHROCYSTIN-3"/>
    <property type="match status" value="1"/>
</dbReference>
<dbReference type="eggNOG" id="COG0457">
    <property type="taxonomic scope" value="Bacteria"/>
</dbReference>
<keyword evidence="9" id="KW-0808">Transferase</keyword>
<reference evidence="9 10" key="1">
    <citation type="submission" date="2007-06" db="EMBL/GenBank/DDBJ databases">
        <authorList>
            <person name="Shimkets L."/>
            <person name="Ferriera S."/>
            <person name="Johnson J."/>
            <person name="Kravitz S."/>
            <person name="Beeson K."/>
            <person name="Sutton G."/>
            <person name="Rogers Y.-H."/>
            <person name="Friedman R."/>
            <person name="Frazier M."/>
            <person name="Venter J.C."/>
        </authorList>
    </citation>
    <scope>NUCLEOTIDE SEQUENCE [LARGE SCALE GENOMIC DNA]</scope>
    <source>
        <strain evidence="9 10">SIR-1</strain>
    </source>
</reference>
<dbReference type="Gene3D" id="1.10.510.10">
    <property type="entry name" value="Transferase(Phosphotransferase) domain 1"/>
    <property type="match status" value="1"/>
</dbReference>
<keyword evidence="3 5" id="KW-0802">TPR repeat</keyword>
<dbReference type="PROSITE" id="PS50005">
    <property type="entry name" value="TPR"/>
    <property type="match status" value="4"/>
</dbReference>
<evidence type="ECO:0000256" key="2">
    <source>
        <dbReference type="ARBA" id="ARBA00022741"/>
    </source>
</evidence>
<dbReference type="GO" id="GO:0005524">
    <property type="term" value="F:ATP binding"/>
    <property type="evidence" value="ECO:0007669"/>
    <property type="project" value="UniProtKB-UniRule"/>
</dbReference>
<accession>A6GDW6</accession>
<evidence type="ECO:0000256" key="1">
    <source>
        <dbReference type="ARBA" id="ARBA00022737"/>
    </source>
</evidence>
<evidence type="ECO:0000313" key="9">
    <source>
        <dbReference type="EMBL" id="EDM75915.1"/>
    </source>
</evidence>
<dbReference type="PANTHER" id="PTHR45641">
    <property type="entry name" value="TETRATRICOPEPTIDE REPEAT PROTEIN (AFU_ORTHOLOGUE AFUA_6G03870)"/>
    <property type="match status" value="1"/>
</dbReference>
<keyword evidence="4 6" id="KW-0067">ATP-binding</keyword>
<dbReference type="EMBL" id="ABCS01000077">
    <property type="protein sequence ID" value="EDM75915.1"/>
    <property type="molecule type" value="Genomic_DNA"/>
</dbReference>
<evidence type="ECO:0000259" key="8">
    <source>
        <dbReference type="PROSITE" id="PS50011"/>
    </source>
</evidence>
<dbReference type="Pfam" id="PF13374">
    <property type="entry name" value="TPR_10"/>
    <property type="match status" value="1"/>
</dbReference>
<feature type="repeat" description="TPR" evidence="5">
    <location>
        <begin position="696"/>
        <end position="729"/>
    </location>
</feature>
<gene>
    <name evidence="9" type="ORF">PPSIR1_25091</name>
</gene>
<dbReference type="PRINTS" id="PR00381">
    <property type="entry name" value="KINESINLIGHT"/>
</dbReference>